<feature type="domain" description="Baseplate protein J-like barrel" evidence="2">
    <location>
        <begin position="87"/>
        <end position="168"/>
    </location>
</feature>
<comment type="similarity">
    <text evidence="1">Belongs to the Mu gp47/PBSX XkdT family.</text>
</comment>
<accession>A0A2N5N5A1</accession>
<evidence type="ECO:0000313" key="5">
    <source>
        <dbReference type="EMBL" id="PLT45492.1"/>
    </source>
</evidence>
<evidence type="ECO:0000256" key="1">
    <source>
        <dbReference type="ARBA" id="ARBA00038087"/>
    </source>
</evidence>
<dbReference type="InterPro" id="IPR006949">
    <property type="entry name" value="Barrel_Baseplate_J-like"/>
</dbReference>
<dbReference type="RefSeq" id="WP_101808988.1">
    <property type="nucleotide sequence ID" value="NZ_NFEZ01000004.1"/>
</dbReference>
<proteinExistence type="inferred from homology"/>
<name>A0A2N5N5A1_9BACL</name>
<evidence type="ECO:0000313" key="6">
    <source>
        <dbReference type="Proteomes" id="UP000234789"/>
    </source>
</evidence>
<gene>
    <name evidence="5" type="ORF">B8V81_3923</name>
</gene>
<evidence type="ECO:0000259" key="2">
    <source>
        <dbReference type="Pfam" id="PF04865"/>
    </source>
</evidence>
<dbReference type="InterPro" id="IPR058531">
    <property type="entry name" value="Baseplate_J_M"/>
</dbReference>
<dbReference type="PANTHER" id="PTHR37829:SF3">
    <property type="entry name" value="PROTEIN JAYE-RELATED"/>
    <property type="match status" value="1"/>
</dbReference>
<dbReference type="Pfam" id="PF26079">
    <property type="entry name" value="Baseplate_J_C"/>
    <property type="match status" value="1"/>
</dbReference>
<sequence>MFEQHTKQAILERMLAAVPPELDRRPGSVVHDMLSPAAIELAQLYTRLGQALDWGFAGPQQPGPYLDLRAAEMGLARKPGTKSIGELLFAGAAGTRIREGTIASLPDGTVSFATREAATIGEGKQVLVRAVASEPGAAGNVQPGSVSRVLGDLAGIVAVSNPKAFAGGADEESDASLLQRYYDRVRTPATSGNAGHYRQWALESEGIGDVKVFEVWQGGGTVKLSLLGPDGTPAKPDKVDLARAAIEARRPIGAKVTVAPAKGIEIDVAAQLRFVPGVELEPIVAEFRRRLAAYLAGLAFKKDRVPFNRIAGILIGIDEVDDYVSLAMNGGSADIALEADMVPVAGKVELEYDV</sequence>
<dbReference type="AlphaFoldDB" id="A0A2N5N5A1"/>
<feature type="domain" description="Baseplate J-like central" evidence="3">
    <location>
        <begin position="189"/>
        <end position="259"/>
    </location>
</feature>
<evidence type="ECO:0000259" key="3">
    <source>
        <dbReference type="Pfam" id="PF26078"/>
    </source>
</evidence>
<protein>
    <submittedName>
        <fullName evidence="5">Phage-like element PBSX protein xkdT</fullName>
    </submittedName>
</protein>
<keyword evidence="6" id="KW-1185">Reference proteome</keyword>
<organism evidence="5 6">
    <name type="scientific">Paenibacillus pasadenensis</name>
    <dbReference type="NCBI Taxonomy" id="217090"/>
    <lineage>
        <taxon>Bacteria</taxon>
        <taxon>Bacillati</taxon>
        <taxon>Bacillota</taxon>
        <taxon>Bacilli</taxon>
        <taxon>Bacillales</taxon>
        <taxon>Paenibacillaceae</taxon>
        <taxon>Paenibacillus</taxon>
    </lineage>
</organism>
<reference evidence="5 6" key="1">
    <citation type="submission" date="2017-05" db="EMBL/GenBank/DDBJ databases">
        <title>Functional genome analysis of Paenibacillus pasadenensis strain R16: insights on endophytic life style and antifungal activity.</title>
        <authorList>
            <person name="Passera A."/>
            <person name="Marcolungo L."/>
            <person name="Casati P."/>
            <person name="Brasca M."/>
            <person name="Quaglino F."/>
            <person name="Delledonne M."/>
        </authorList>
    </citation>
    <scope>NUCLEOTIDE SEQUENCE [LARGE SCALE GENOMIC DNA]</scope>
    <source>
        <strain evidence="5 6">R16</strain>
    </source>
</reference>
<feature type="domain" description="Baseplate J-like C-terminal" evidence="4">
    <location>
        <begin position="266"/>
        <end position="350"/>
    </location>
</feature>
<dbReference type="Pfam" id="PF26078">
    <property type="entry name" value="Baseplate_J_M"/>
    <property type="match status" value="1"/>
</dbReference>
<evidence type="ECO:0000259" key="4">
    <source>
        <dbReference type="Pfam" id="PF26079"/>
    </source>
</evidence>
<dbReference type="Pfam" id="PF04865">
    <property type="entry name" value="Baseplate_J"/>
    <property type="match status" value="1"/>
</dbReference>
<dbReference type="InterPro" id="IPR052399">
    <property type="entry name" value="Phage_Baseplate_Assmbl_Protein"/>
</dbReference>
<dbReference type="InterPro" id="IPR058530">
    <property type="entry name" value="Baseplate_J-like_C"/>
</dbReference>
<dbReference type="PANTHER" id="PTHR37829">
    <property type="entry name" value="PHAGE-LIKE ELEMENT PBSX PROTEIN XKDT"/>
    <property type="match status" value="1"/>
</dbReference>
<comment type="caution">
    <text evidence="5">The sequence shown here is derived from an EMBL/GenBank/DDBJ whole genome shotgun (WGS) entry which is preliminary data.</text>
</comment>
<dbReference type="EMBL" id="NFEZ01000004">
    <property type="protein sequence ID" value="PLT45492.1"/>
    <property type="molecule type" value="Genomic_DNA"/>
</dbReference>
<dbReference type="Proteomes" id="UP000234789">
    <property type="component" value="Unassembled WGS sequence"/>
</dbReference>